<dbReference type="Proteomes" id="UP000646827">
    <property type="component" value="Unassembled WGS sequence"/>
</dbReference>
<name>A0A8H7RTS6_9FUNG</name>
<keyword evidence="2" id="KW-1185">Reference proteome</keyword>
<evidence type="ECO:0000313" key="2">
    <source>
        <dbReference type="Proteomes" id="UP000646827"/>
    </source>
</evidence>
<sequence length="105" mass="11868">MHILIAVEQFSCWPVAIATEKAVAQTITDFLYKNLFTNYGASYDIRKLADQYPDDWEILLPAASYSYRTKAHEMLKVTPFELMYGQAPGDNGKDILSAFSTLILP</sequence>
<dbReference type="GO" id="GO:0003676">
    <property type="term" value="F:nucleic acid binding"/>
    <property type="evidence" value="ECO:0007669"/>
    <property type="project" value="InterPro"/>
</dbReference>
<dbReference type="InterPro" id="IPR012337">
    <property type="entry name" value="RNaseH-like_sf"/>
</dbReference>
<dbReference type="EMBL" id="JAEPRB010000458">
    <property type="protein sequence ID" value="KAG2216087.1"/>
    <property type="molecule type" value="Genomic_DNA"/>
</dbReference>
<gene>
    <name evidence="1" type="ORF">INT45_000879</name>
</gene>
<comment type="caution">
    <text evidence="1">The sequence shown here is derived from an EMBL/GenBank/DDBJ whole genome shotgun (WGS) entry which is preliminary data.</text>
</comment>
<dbReference type="Gene3D" id="3.30.420.10">
    <property type="entry name" value="Ribonuclease H-like superfamily/Ribonuclease H"/>
    <property type="match status" value="1"/>
</dbReference>
<dbReference type="SUPFAM" id="SSF53098">
    <property type="entry name" value="Ribonuclease H-like"/>
    <property type="match status" value="1"/>
</dbReference>
<protein>
    <submittedName>
        <fullName evidence="1">Uncharacterized protein</fullName>
    </submittedName>
</protein>
<dbReference type="AlphaFoldDB" id="A0A8H7RTS6"/>
<dbReference type="OrthoDB" id="2214483at2759"/>
<proteinExistence type="predicted"/>
<accession>A0A8H7RTS6</accession>
<reference evidence="1 2" key="1">
    <citation type="submission" date="2020-12" db="EMBL/GenBank/DDBJ databases">
        <title>Metabolic potential, ecology and presence of endohyphal bacteria is reflected in genomic diversity of Mucoromycotina.</title>
        <authorList>
            <person name="Muszewska A."/>
            <person name="Okrasinska A."/>
            <person name="Steczkiewicz K."/>
            <person name="Drgas O."/>
            <person name="Orlowska M."/>
            <person name="Perlinska-Lenart U."/>
            <person name="Aleksandrzak-Piekarczyk T."/>
            <person name="Szatraj K."/>
            <person name="Zielenkiewicz U."/>
            <person name="Pilsyk S."/>
            <person name="Malc E."/>
            <person name="Mieczkowski P."/>
            <person name="Kruszewska J.S."/>
            <person name="Biernat P."/>
            <person name="Pawlowska J."/>
        </authorList>
    </citation>
    <scope>NUCLEOTIDE SEQUENCE [LARGE SCALE GENOMIC DNA]</scope>
    <source>
        <strain evidence="1 2">CBS 142.35</strain>
    </source>
</reference>
<dbReference type="InterPro" id="IPR036397">
    <property type="entry name" value="RNaseH_sf"/>
</dbReference>
<organism evidence="1 2">
    <name type="scientific">Circinella minor</name>
    <dbReference type="NCBI Taxonomy" id="1195481"/>
    <lineage>
        <taxon>Eukaryota</taxon>
        <taxon>Fungi</taxon>
        <taxon>Fungi incertae sedis</taxon>
        <taxon>Mucoromycota</taxon>
        <taxon>Mucoromycotina</taxon>
        <taxon>Mucoromycetes</taxon>
        <taxon>Mucorales</taxon>
        <taxon>Lichtheimiaceae</taxon>
        <taxon>Circinella</taxon>
    </lineage>
</organism>
<evidence type="ECO:0000313" key="1">
    <source>
        <dbReference type="EMBL" id="KAG2216087.1"/>
    </source>
</evidence>